<dbReference type="AlphaFoldDB" id="A0A9W7BBL5"/>
<feature type="transmembrane region" description="Helical" evidence="2">
    <location>
        <begin position="624"/>
        <end position="645"/>
    </location>
</feature>
<feature type="transmembrane region" description="Helical" evidence="2">
    <location>
        <begin position="652"/>
        <end position="672"/>
    </location>
</feature>
<dbReference type="InterPro" id="IPR023393">
    <property type="entry name" value="START-like_dom_sf"/>
</dbReference>
<evidence type="ECO:0000313" key="5">
    <source>
        <dbReference type="Proteomes" id="UP001165160"/>
    </source>
</evidence>
<dbReference type="Proteomes" id="UP001165160">
    <property type="component" value="Unassembled WGS sequence"/>
</dbReference>
<feature type="compositionally biased region" description="Basic and acidic residues" evidence="1">
    <location>
        <begin position="49"/>
        <end position="69"/>
    </location>
</feature>
<keyword evidence="2" id="KW-0472">Membrane</keyword>
<accession>A0A9W7BBL5</accession>
<feature type="transmembrane region" description="Helical" evidence="2">
    <location>
        <begin position="555"/>
        <end position="572"/>
    </location>
</feature>
<gene>
    <name evidence="4" type="ORF">TrVE_jg5186</name>
</gene>
<dbReference type="Gene3D" id="3.30.530.20">
    <property type="match status" value="1"/>
</dbReference>
<keyword evidence="2" id="KW-1133">Transmembrane helix</keyword>
<feature type="transmembrane region" description="Helical" evidence="2">
    <location>
        <begin position="699"/>
        <end position="718"/>
    </location>
</feature>
<feature type="region of interest" description="Disordered" evidence="1">
    <location>
        <begin position="36"/>
        <end position="79"/>
    </location>
</feature>
<dbReference type="EMBL" id="BRXX01000050">
    <property type="protein sequence ID" value="GMH85591.1"/>
    <property type="molecule type" value="Genomic_DNA"/>
</dbReference>
<feature type="transmembrane region" description="Helical" evidence="2">
    <location>
        <begin position="521"/>
        <end position="543"/>
    </location>
</feature>
<evidence type="ECO:0000256" key="2">
    <source>
        <dbReference type="SAM" id="Phobius"/>
    </source>
</evidence>
<reference evidence="5" key="1">
    <citation type="journal article" date="2023" name="Commun. Biol.">
        <title>Genome analysis of Parmales, the sister group of diatoms, reveals the evolutionary specialization of diatoms from phago-mixotrophs to photoautotrophs.</title>
        <authorList>
            <person name="Ban H."/>
            <person name="Sato S."/>
            <person name="Yoshikawa S."/>
            <person name="Yamada K."/>
            <person name="Nakamura Y."/>
            <person name="Ichinomiya M."/>
            <person name="Sato N."/>
            <person name="Blanc-Mathieu R."/>
            <person name="Endo H."/>
            <person name="Kuwata A."/>
            <person name="Ogata H."/>
        </authorList>
    </citation>
    <scope>NUCLEOTIDE SEQUENCE [LARGE SCALE GENOMIC DNA]</scope>
    <source>
        <strain evidence="5">NIES 3699</strain>
    </source>
</reference>
<feature type="transmembrane region" description="Helical" evidence="2">
    <location>
        <begin position="730"/>
        <end position="748"/>
    </location>
</feature>
<name>A0A9W7BBL5_9STRA</name>
<comment type="caution">
    <text evidence="4">The sequence shown here is derived from an EMBL/GenBank/DDBJ whole genome shotgun (WGS) entry which is preliminary data.</text>
</comment>
<keyword evidence="2" id="KW-0812">Transmembrane</keyword>
<dbReference type="Pfam" id="PF01852">
    <property type="entry name" value="START"/>
    <property type="match status" value="1"/>
</dbReference>
<dbReference type="SUPFAM" id="SSF55961">
    <property type="entry name" value="Bet v1-like"/>
    <property type="match status" value="1"/>
</dbReference>
<protein>
    <recommendedName>
        <fullName evidence="3">START domain-containing protein</fullName>
    </recommendedName>
</protein>
<organism evidence="4 5">
    <name type="scientific">Triparma verrucosa</name>
    <dbReference type="NCBI Taxonomy" id="1606542"/>
    <lineage>
        <taxon>Eukaryota</taxon>
        <taxon>Sar</taxon>
        <taxon>Stramenopiles</taxon>
        <taxon>Ochrophyta</taxon>
        <taxon>Bolidophyceae</taxon>
        <taxon>Parmales</taxon>
        <taxon>Triparmaceae</taxon>
        <taxon>Triparma</taxon>
    </lineage>
</organism>
<sequence length="825" mass="93779">MPTDFQDLEAVAQRFLSLDSAERRLQIATHFFTAYRQPGNDETSSPSSSRRDSEHDQAAVLSDPRRDSGRASLSMRTEDSEYSSKGQVLSISRSNITIRTMKIVPILDEKLTACSILNSPIANSFMHLYNKDRELENDVAFKMDNEVQLYTPSEDDMITSGLGLMTGLKMKGAILFKNFRTTFSSTKFMKGYYNSREGDIYIHSSFTLRADPCEVAARFANYFTECMNPAFGRGEEVKQDDQAYLEVPNDHSAIFKQDYNFPAPFVNREGIVHRIWKRVSSKSIVVVHHPLTTHPKVENKDGDSVIRCTFQGTHIVNQLQNGNTEVEWGIHINFGGRLPKFIVNRFIIPNFDRIMSHYIVYFKNSLPLVNLTIHDGKLLGEILINQIKKARERGGREKRADLGKVGVDEFLYISVAMRELLPRHPWLRAMLHEISLNKVKIARNVTTALSDLKDEDAINLARGLSTIVLSNTEASSAVDHWIAQNTALEEFEREYPWMRLFFVELAQYNLIMSNFGLKLRVFGGALLSTVDLITDVYMTVQFFTTEGQENFGRTNAWLIGLTLFMQILFSYIQNVKKPTHFFQDTLYILIGFKPTLDAYRVGSGAEQQEHQFISPLNEMTLSKIIETVFEAIPSSIIQIYALLLAKKKGTDAIISILVSASTIAFTSGMLSYDWDTSPANRANNPLFYGYIPDKSLGRAISFLSMTSLTFAHVMLRTFTCALLAVMNANYLFYVLFAESALFFLWKIARNDFHYYANLDGILRYITSSFNRIVVKIMVDFTLMIQLRNPQELGGMPLLFSALSSLIGSYAVAYFYSTHYEGVEEK</sequence>
<keyword evidence="5" id="KW-1185">Reference proteome</keyword>
<evidence type="ECO:0000313" key="4">
    <source>
        <dbReference type="EMBL" id="GMH85591.1"/>
    </source>
</evidence>
<dbReference type="InterPro" id="IPR002913">
    <property type="entry name" value="START_lipid-bd_dom"/>
</dbReference>
<proteinExistence type="predicted"/>
<feature type="transmembrane region" description="Helical" evidence="2">
    <location>
        <begin position="797"/>
        <end position="815"/>
    </location>
</feature>
<feature type="domain" description="START" evidence="3">
    <location>
        <begin position="244"/>
        <end position="347"/>
    </location>
</feature>
<evidence type="ECO:0000259" key="3">
    <source>
        <dbReference type="Pfam" id="PF01852"/>
    </source>
</evidence>
<evidence type="ECO:0000256" key="1">
    <source>
        <dbReference type="SAM" id="MobiDB-lite"/>
    </source>
</evidence>
<dbReference type="GO" id="GO:0008289">
    <property type="term" value="F:lipid binding"/>
    <property type="evidence" value="ECO:0007669"/>
    <property type="project" value="InterPro"/>
</dbReference>